<dbReference type="AlphaFoldDB" id="A0A0A9EB08"/>
<name>A0A0A9EB08_ARUDO</name>
<dbReference type="EMBL" id="GBRH01199946">
    <property type="protein sequence ID" value="JAD97949.1"/>
    <property type="molecule type" value="Transcribed_RNA"/>
</dbReference>
<protein>
    <submittedName>
        <fullName evidence="1">Uncharacterized protein</fullName>
    </submittedName>
</protein>
<proteinExistence type="predicted"/>
<organism evidence="1">
    <name type="scientific">Arundo donax</name>
    <name type="common">Giant reed</name>
    <name type="synonym">Donax arundinaceus</name>
    <dbReference type="NCBI Taxonomy" id="35708"/>
    <lineage>
        <taxon>Eukaryota</taxon>
        <taxon>Viridiplantae</taxon>
        <taxon>Streptophyta</taxon>
        <taxon>Embryophyta</taxon>
        <taxon>Tracheophyta</taxon>
        <taxon>Spermatophyta</taxon>
        <taxon>Magnoliopsida</taxon>
        <taxon>Liliopsida</taxon>
        <taxon>Poales</taxon>
        <taxon>Poaceae</taxon>
        <taxon>PACMAD clade</taxon>
        <taxon>Arundinoideae</taxon>
        <taxon>Arundineae</taxon>
        <taxon>Arundo</taxon>
    </lineage>
</organism>
<sequence>MGYEGITLTIYACMKSLWKSHQVDHIKPIPEPFKMTLFPQCELLRK</sequence>
<evidence type="ECO:0000313" key="1">
    <source>
        <dbReference type="EMBL" id="JAD97949.1"/>
    </source>
</evidence>
<reference evidence="1" key="2">
    <citation type="journal article" date="2015" name="Data Brief">
        <title>Shoot transcriptome of the giant reed, Arundo donax.</title>
        <authorList>
            <person name="Barrero R.A."/>
            <person name="Guerrero F.D."/>
            <person name="Moolhuijzen P."/>
            <person name="Goolsby J.A."/>
            <person name="Tidwell J."/>
            <person name="Bellgard S.E."/>
            <person name="Bellgard M.I."/>
        </authorList>
    </citation>
    <scope>NUCLEOTIDE SEQUENCE</scope>
    <source>
        <tissue evidence="1">Shoot tissue taken approximately 20 cm above the soil surface</tissue>
    </source>
</reference>
<reference evidence="1" key="1">
    <citation type="submission" date="2014-09" db="EMBL/GenBank/DDBJ databases">
        <authorList>
            <person name="Magalhaes I.L.F."/>
            <person name="Oliveira U."/>
            <person name="Santos F.R."/>
            <person name="Vidigal T.H.D.A."/>
            <person name="Brescovit A.D."/>
            <person name="Santos A.J."/>
        </authorList>
    </citation>
    <scope>NUCLEOTIDE SEQUENCE</scope>
    <source>
        <tissue evidence="1">Shoot tissue taken approximately 20 cm above the soil surface</tissue>
    </source>
</reference>
<accession>A0A0A9EB08</accession>